<gene>
    <name evidence="1" type="ordered locus">Csal_2057</name>
</gene>
<reference evidence="1 2" key="1">
    <citation type="journal article" date="2011" name="Stand. Genomic Sci.">
        <title>Complete genome sequence of the halophilic and highly halotolerant Chromohalobacter salexigens type strain (1H11(T)).</title>
        <authorList>
            <person name="Copeland A."/>
            <person name="O'Connor K."/>
            <person name="Lucas S."/>
            <person name="Lapidus A."/>
            <person name="Berry K.W."/>
            <person name="Detter J.C."/>
            <person name="Del Rio T.G."/>
            <person name="Hammon N."/>
            <person name="Dalin E."/>
            <person name="Tice H."/>
            <person name="Pitluck S."/>
            <person name="Bruce D."/>
            <person name="Goodwin L."/>
            <person name="Han C."/>
            <person name="Tapia R."/>
            <person name="Saunders E."/>
            <person name="Schmutz J."/>
            <person name="Brettin T."/>
            <person name="Larimer F."/>
            <person name="Land M."/>
            <person name="Hauser L."/>
            <person name="Vargas C."/>
            <person name="Nieto J.J."/>
            <person name="Kyrpides N.C."/>
            <person name="Ivanova N."/>
            <person name="Goker M."/>
            <person name="Klenk H.P."/>
            <person name="Csonka L.N."/>
            <person name="Woyke T."/>
        </authorList>
    </citation>
    <scope>NUCLEOTIDE SEQUENCE [LARGE SCALE GENOMIC DNA]</scope>
    <source>
        <strain evidence="2">ATCC BAA-138 / DSM 3043 / CIP 106854 / NCIMB 13768 / 1H11</strain>
    </source>
</reference>
<dbReference type="PANTHER" id="PTHR35175">
    <property type="entry name" value="DUF1289 DOMAIN-CONTAINING PROTEIN"/>
    <property type="match status" value="1"/>
</dbReference>
<dbReference type="HOGENOM" id="CLU_108846_0_0_6"/>
<keyword evidence="2" id="KW-1185">Reference proteome</keyword>
<organism evidence="1 2">
    <name type="scientific">Chromohalobacter israelensis (strain ATCC BAA-138 / DSM 3043 / CIP 106854 / NCIMB 13768 / 1H11)</name>
    <name type="common">Chromohalobacter salexigens</name>
    <dbReference type="NCBI Taxonomy" id="290398"/>
    <lineage>
        <taxon>Bacteria</taxon>
        <taxon>Pseudomonadati</taxon>
        <taxon>Pseudomonadota</taxon>
        <taxon>Gammaproteobacteria</taxon>
        <taxon>Oceanospirillales</taxon>
        <taxon>Halomonadaceae</taxon>
        <taxon>Chromohalobacter</taxon>
    </lineage>
</organism>
<protein>
    <recommendedName>
        <fullName evidence="3">DUF1289 domain-containing protein</fullName>
    </recommendedName>
</protein>
<name>Q1QVV0_CHRI1</name>
<sequence>MASNRSGMQRIQSPCVGLCSTTVGDRVCRGCQRTDEEIRDWFALDADSRTQRMLALDTLRARVASRFLHVDDPACLEAQLVRHRIRFRADQPALSRAVELLRVGRTRMQDLSRYGLRRHASVAHLAPDALYAALNEALMQEASLRLTTAPTDPPV</sequence>
<dbReference type="KEGG" id="csa:Csal_2057"/>
<evidence type="ECO:0008006" key="3">
    <source>
        <dbReference type="Google" id="ProtNLM"/>
    </source>
</evidence>
<dbReference type="STRING" id="290398.Csal_2057"/>
<proteinExistence type="predicted"/>
<dbReference type="EMBL" id="CP000285">
    <property type="protein sequence ID" value="ABE59408.1"/>
    <property type="molecule type" value="Genomic_DNA"/>
</dbReference>
<dbReference type="InterPro" id="IPR010710">
    <property type="entry name" value="DUF1289"/>
</dbReference>
<evidence type="ECO:0000313" key="2">
    <source>
        <dbReference type="Proteomes" id="UP000000239"/>
    </source>
</evidence>
<dbReference type="eggNOG" id="COG3313">
    <property type="taxonomic scope" value="Bacteria"/>
</dbReference>
<dbReference type="AlphaFoldDB" id="Q1QVV0"/>
<evidence type="ECO:0000313" key="1">
    <source>
        <dbReference type="EMBL" id="ABE59408.1"/>
    </source>
</evidence>
<dbReference type="Proteomes" id="UP000000239">
    <property type="component" value="Chromosome"/>
</dbReference>
<accession>Q1QVV0</accession>
<dbReference type="Pfam" id="PF06945">
    <property type="entry name" value="DUF1289"/>
    <property type="match status" value="1"/>
</dbReference>
<dbReference type="PANTHER" id="PTHR35175:SF1">
    <property type="entry name" value="OXIDOREDUCTASE"/>
    <property type="match status" value="1"/>
</dbReference>